<sequence>MQQVWRYTAADAVYSRRCDDSLVPSSN</sequence>
<keyword evidence="2" id="KW-1185">Reference proteome</keyword>
<gene>
    <name evidence="1" type="ORF">NP493_574g01000</name>
</gene>
<protein>
    <submittedName>
        <fullName evidence="1">Uncharacterized protein</fullName>
    </submittedName>
</protein>
<evidence type="ECO:0000313" key="2">
    <source>
        <dbReference type="Proteomes" id="UP001209878"/>
    </source>
</evidence>
<proteinExistence type="predicted"/>
<evidence type="ECO:0000313" key="1">
    <source>
        <dbReference type="EMBL" id="KAK2177879.1"/>
    </source>
</evidence>
<name>A0AAD9NSK2_RIDPI</name>
<comment type="caution">
    <text evidence="1">The sequence shown here is derived from an EMBL/GenBank/DDBJ whole genome shotgun (WGS) entry which is preliminary data.</text>
</comment>
<dbReference type="AlphaFoldDB" id="A0AAD9NSK2"/>
<dbReference type="EMBL" id="JAODUO010000574">
    <property type="protein sequence ID" value="KAK2177879.1"/>
    <property type="molecule type" value="Genomic_DNA"/>
</dbReference>
<organism evidence="1 2">
    <name type="scientific">Ridgeia piscesae</name>
    <name type="common">Tubeworm</name>
    <dbReference type="NCBI Taxonomy" id="27915"/>
    <lineage>
        <taxon>Eukaryota</taxon>
        <taxon>Metazoa</taxon>
        <taxon>Spiralia</taxon>
        <taxon>Lophotrochozoa</taxon>
        <taxon>Annelida</taxon>
        <taxon>Polychaeta</taxon>
        <taxon>Sedentaria</taxon>
        <taxon>Canalipalpata</taxon>
        <taxon>Sabellida</taxon>
        <taxon>Siboglinidae</taxon>
        <taxon>Ridgeia</taxon>
    </lineage>
</organism>
<dbReference type="Proteomes" id="UP001209878">
    <property type="component" value="Unassembled WGS sequence"/>
</dbReference>
<accession>A0AAD9NSK2</accession>
<reference evidence="1" key="1">
    <citation type="journal article" date="2023" name="Mol. Biol. Evol.">
        <title>Third-Generation Sequencing Reveals the Adaptive Role of the Epigenome in Three Deep-Sea Polychaetes.</title>
        <authorList>
            <person name="Perez M."/>
            <person name="Aroh O."/>
            <person name="Sun Y."/>
            <person name="Lan Y."/>
            <person name="Juniper S.K."/>
            <person name="Young C.R."/>
            <person name="Angers B."/>
            <person name="Qian P.Y."/>
        </authorList>
    </citation>
    <scope>NUCLEOTIDE SEQUENCE</scope>
    <source>
        <strain evidence="1">R07B-5</strain>
    </source>
</reference>